<name>Q0S0Q1_RHOJR</name>
<gene>
    <name evidence="2" type="ordered locus">RHA1_ro07121</name>
</gene>
<dbReference type="KEGG" id="rha:RHA1_ro07121"/>
<dbReference type="AlphaFoldDB" id="Q0S0Q1"/>
<evidence type="ECO:0000313" key="2">
    <source>
        <dbReference type="EMBL" id="ABG98885.1"/>
    </source>
</evidence>
<dbReference type="Proteomes" id="UP000008710">
    <property type="component" value="Chromosome"/>
</dbReference>
<dbReference type="InterPro" id="IPR011009">
    <property type="entry name" value="Kinase-like_dom_sf"/>
</dbReference>
<evidence type="ECO:0000259" key="1">
    <source>
        <dbReference type="Pfam" id="PF01636"/>
    </source>
</evidence>
<proteinExistence type="predicted"/>
<dbReference type="eggNOG" id="COG0510">
    <property type="taxonomic scope" value="Bacteria"/>
</dbReference>
<dbReference type="HOGENOM" id="CLU_1371288_0_0_11"/>
<organism evidence="2 3">
    <name type="scientific">Rhodococcus jostii (strain RHA1)</name>
    <dbReference type="NCBI Taxonomy" id="101510"/>
    <lineage>
        <taxon>Bacteria</taxon>
        <taxon>Bacillati</taxon>
        <taxon>Actinomycetota</taxon>
        <taxon>Actinomycetes</taxon>
        <taxon>Mycobacteriales</taxon>
        <taxon>Nocardiaceae</taxon>
        <taxon>Rhodococcus</taxon>
    </lineage>
</organism>
<feature type="domain" description="Aminoglycoside phosphotransferase" evidence="1">
    <location>
        <begin position="43"/>
        <end position="144"/>
    </location>
</feature>
<evidence type="ECO:0000313" key="3">
    <source>
        <dbReference type="Proteomes" id="UP000008710"/>
    </source>
</evidence>
<accession>Q0S0Q1</accession>
<dbReference type="Pfam" id="PF01636">
    <property type="entry name" value="APH"/>
    <property type="match status" value="1"/>
</dbReference>
<reference evidence="3" key="1">
    <citation type="journal article" date="2006" name="Proc. Natl. Acad. Sci. U.S.A.">
        <title>The complete genome of Rhodococcus sp. RHA1 provides insights into a catabolic powerhouse.</title>
        <authorList>
            <person name="McLeod M.P."/>
            <person name="Warren R.L."/>
            <person name="Hsiao W.W.L."/>
            <person name="Araki N."/>
            <person name="Myhre M."/>
            <person name="Fernandes C."/>
            <person name="Miyazawa D."/>
            <person name="Wong W."/>
            <person name="Lillquist A.L."/>
            <person name="Wang D."/>
            <person name="Dosanjh M."/>
            <person name="Hara H."/>
            <person name="Petrescu A."/>
            <person name="Morin R.D."/>
            <person name="Yang G."/>
            <person name="Stott J.M."/>
            <person name="Schein J.E."/>
            <person name="Shin H."/>
            <person name="Smailus D."/>
            <person name="Siddiqui A.S."/>
            <person name="Marra M.A."/>
            <person name="Jones S.J.M."/>
            <person name="Holt R."/>
            <person name="Brinkman F.S.L."/>
            <person name="Miyauchi K."/>
            <person name="Fukuda M."/>
            <person name="Davies J.E."/>
            <person name="Mohn W.W."/>
            <person name="Eltis L.D."/>
        </authorList>
    </citation>
    <scope>NUCLEOTIDE SEQUENCE [LARGE SCALE GENOMIC DNA]</scope>
    <source>
        <strain evidence="3">RHA1</strain>
    </source>
</reference>
<dbReference type="InterPro" id="IPR002575">
    <property type="entry name" value="Aminoglycoside_PTrfase"/>
</dbReference>
<dbReference type="EMBL" id="CP000431">
    <property type="protein sequence ID" value="ABG98885.1"/>
    <property type="molecule type" value="Genomic_DNA"/>
</dbReference>
<sequence length="199" mass="22287">MTEYLPGELVEGSPADWDPATYLQAGQALAGLLLPGDVSAVYYANLIERTHGYIDRAEDLVSADQLEALRVRLAATAARPVRLSFTHGDHHPRNWLLHESELRVIDFGRADWRHWTSDLVRLQSQQFMGRPDLEEAFLAGLGRDLTASDVETLDLEWMHQAIATVVWAHNMGDAEFEEHCRWMLDKSVGPGIPGSSLKT</sequence>
<dbReference type="SUPFAM" id="SSF56112">
    <property type="entry name" value="Protein kinase-like (PK-like)"/>
    <property type="match status" value="1"/>
</dbReference>
<dbReference type="Gene3D" id="3.90.1200.10">
    <property type="match status" value="1"/>
</dbReference>
<protein>
    <recommendedName>
        <fullName evidence="1">Aminoglycoside phosphotransferase domain-containing protein</fullName>
    </recommendedName>
</protein>